<proteinExistence type="predicted"/>
<gene>
    <name evidence="1" type="ORF">EV383_3643</name>
</gene>
<dbReference type="Pfam" id="PF19458">
    <property type="entry name" value="DUF5995"/>
    <property type="match status" value="1"/>
</dbReference>
<dbReference type="RefSeq" id="WP_242623484.1">
    <property type="nucleotide sequence ID" value="NZ_SHKL01000001.1"/>
</dbReference>
<dbReference type="AlphaFoldDB" id="A0A4Q7UY68"/>
<keyword evidence="2" id="KW-1185">Reference proteome</keyword>
<accession>A0A4Q7UY68</accession>
<evidence type="ECO:0000313" key="1">
    <source>
        <dbReference type="EMBL" id="RZT86745.1"/>
    </source>
</evidence>
<evidence type="ECO:0000313" key="2">
    <source>
        <dbReference type="Proteomes" id="UP000291591"/>
    </source>
</evidence>
<dbReference type="EMBL" id="SHKL01000001">
    <property type="protein sequence ID" value="RZT86745.1"/>
    <property type="molecule type" value="Genomic_DNA"/>
</dbReference>
<comment type="caution">
    <text evidence="1">The sequence shown here is derived from an EMBL/GenBank/DDBJ whole genome shotgun (WGS) entry which is preliminary data.</text>
</comment>
<reference evidence="1 2" key="1">
    <citation type="submission" date="2019-02" db="EMBL/GenBank/DDBJ databases">
        <title>Sequencing the genomes of 1000 actinobacteria strains.</title>
        <authorList>
            <person name="Klenk H.-P."/>
        </authorList>
    </citation>
    <scope>NUCLEOTIDE SEQUENCE [LARGE SCALE GENOMIC DNA]</scope>
    <source>
        <strain evidence="1 2">DSM 45779</strain>
    </source>
</reference>
<organism evidence="1 2">
    <name type="scientific">Pseudonocardia sediminis</name>
    <dbReference type="NCBI Taxonomy" id="1397368"/>
    <lineage>
        <taxon>Bacteria</taxon>
        <taxon>Bacillati</taxon>
        <taxon>Actinomycetota</taxon>
        <taxon>Actinomycetes</taxon>
        <taxon>Pseudonocardiales</taxon>
        <taxon>Pseudonocardiaceae</taxon>
        <taxon>Pseudonocardia</taxon>
    </lineage>
</organism>
<dbReference type="Proteomes" id="UP000291591">
    <property type="component" value="Unassembled WGS sequence"/>
</dbReference>
<sequence>MVGHDRRTVPTYAGGVLECLATPPEDVRGVLDRLDRLQELTESGPRGADDGLACFNHLYRQVTREVLDRLDGQELFREPEFVALLDVEFARRYFAVVRADASGLPVPRSWSVLLERRGDPGTGPMELAVAGVNAHVGYDLAPAVVQTCTLLGRGALGPTELADHHALTAIFARHMVALRADFETWLGRDLDPAVLDKIMDGADTLGVVLAGDAAWRRAEHLWSLRTRPAAYERECDCIDWGAAMVGRAVLQVGSTP</sequence>
<dbReference type="InterPro" id="IPR046037">
    <property type="entry name" value="DUF5995"/>
</dbReference>
<protein>
    <submittedName>
        <fullName evidence="1">Uncharacterized protein</fullName>
    </submittedName>
</protein>
<name>A0A4Q7UY68_PSEST</name>